<gene>
    <name evidence="13" type="ORF">Rai3103_08750</name>
</gene>
<evidence type="ECO:0000256" key="6">
    <source>
        <dbReference type="ARBA" id="ARBA00022801"/>
    </source>
</evidence>
<keyword evidence="8 9" id="KW-0046">Antibiotic resistance</keyword>
<dbReference type="GO" id="GO:0071972">
    <property type="term" value="F:peptidoglycan L,D-transpeptidase activity"/>
    <property type="evidence" value="ECO:0007669"/>
    <property type="project" value="TreeGrafter"/>
</dbReference>
<evidence type="ECO:0000259" key="10">
    <source>
        <dbReference type="Pfam" id="PF00905"/>
    </source>
</evidence>
<reference evidence="13 14" key="1">
    <citation type="submission" date="2019-10" db="EMBL/GenBank/DDBJ databases">
        <title>Genomic analysis of Raineyella sp. CBA3103.</title>
        <authorList>
            <person name="Roh S.W."/>
        </authorList>
    </citation>
    <scope>NUCLEOTIDE SEQUENCE [LARGE SCALE GENOMIC DNA]</scope>
    <source>
        <strain evidence="13 14">CBA3103</strain>
    </source>
</reference>
<dbReference type="SUPFAM" id="SSF56601">
    <property type="entry name" value="beta-lactamase/transpeptidase-like"/>
    <property type="match status" value="1"/>
</dbReference>
<dbReference type="Gene3D" id="3.90.1310.10">
    <property type="entry name" value="Penicillin-binding protein 2a (Domain 2)"/>
    <property type="match status" value="1"/>
</dbReference>
<feature type="domain" description="NTF2-like N-terminal transpeptidase" evidence="12">
    <location>
        <begin position="140"/>
        <end position="191"/>
    </location>
</feature>
<dbReference type="GO" id="GO:0008658">
    <property type="term" value="F:penicillin binding"/>
    <property type="evidence" value="ECO:0007669"/>
    <property type="project" value="InterPro"/>
</dbReference>
<accession>A0A5Q2FF69</accession>
<dbReference type="EC" id="3.5.2.6" evidence="4 9"/>
<keyword evidence="14" id="KW-1185">Reference proteome</keyword>
<dbReference type="Pfam" id="PF05223">
    <property type="entry name" value="MecA_N"/>
    <property type="match status" value="1"/>
</dbReference>
<dbReference type="SUPFAM" id="SSF56519">
    <property type="entry name" value="Penicillin binding protein dimerisation domain"/>
    <property type="match status" value="1"/>
</dbReference>
<dbReference type="EMBL" id="CP045725">
    <property type="protein sequence ID" value="QGF23743.1"/>
    <property type="molecule type" value="Genomic_DNA"/>
</dbReference>
<evidence type="ECO:0000256" key="7">
    <source>
        <dbReference type="ARBA" id="ARBA00023136"/>
    </source>
</evidence>
<feature type="domain" description="Penicillin-binding protein transpeptidase" evidence="10">
    <location>
        <begin position="406"/>
        <end position="675"/>
    </location>
</feature>
<evidence type="ECO:0000256" key="2">
    <source>
        <dbReference type="ARBA" id="ARBA00007171"/>
    </source>
</evidence>
<feature type="domain" description="Penicillin-binding protein dimerisation" evidence="11">
    <location>
        <begin position="199"/>
        <end position="354"/>
    </location>
</feature>
<dbReference type="Gene3D" id="3.40.710.10">
    <property type="entry name" value="DD-peptidase/beta-lactamase superfamily"/>
    <property type="match status" value="1"/>
</dbReference>
<evidence type="ECO:0000256" key="4">
    <source>
        <dbReference type="ARBA" id="ARBA00012865"/>
    </source>
</evidence>
<dbReference type="InterPro" id="IPR036138">
    <property type="entry name" value="PBP_dimer_sf"/>
</dbReference>
<comment type="subcellular location">
    <subcellularLocation>
        <location evidence="1">Membrane</location>
    </subcellularLocation>
</comment>
<dbReference type="SUPFAM" id="SSF54427">
    <property type="entry name" value="NTF2-like"/>
    <property type="match status" value="1"/>
</dbReference>
<evidence type="ECO:0000256" key="9">
    <source>
        <dbReference type="RuleBase" id="RU361140"/>
    </source>
</evidence>
<dbReference type="PANTHER" id="PTHR30627">
    <property type="entry name" value="PEPTIDOGLYCAN D,D-TRANSPEPTIDASE"/>
    <property type="match status" value="1"/>
</dbReference>
<proteinExistence type="inferred from homology"/>
<keyword evidence="5" id="KW-0732">Signal</keyword>
<dbReference type="GO" id="GO:0046677">
    <property type="term" value="P:response to antibiotic"/>
    <property type="evidence" value="ECO:0007669"/>
    <property type="project" value="UniProtKB-UniRule"/>
</dbReference>
<dbReference type="GO" id="GO:0071555">
    <property type="term" value="P:cell wall organization"/>
    <property type="evidence" value="ECO:0007669"/>
    <property type="project" value="TreeGrafter"/>
</dbReference>
<dbReference type="GO" id="GO:0008800">
    <property type="term" value="F:beta-lactamase activity"/>
    <property type="evidence" value="ECO:0007669"/>
    <property type="project" value="UniProtKB-UniRule"/>
</dbReference>
<evidence type="ECO:0000256" key="5">
    <source>
        <dbReference type="ARBA" id="ARBA00022729"/>
    </source>
</evidence>
<dbReference type="InterPro" id="IPR002137">
    <property type="entry name" value="Beta-lactam_class-D_AS"/>
</dbReference>
<evidence type="ECO:0000313" key="13">
    <source>
        <dbReference type="EMBL" id="QGF23743.1"/>
    </source>
</evidence>
<dbReference type="InterPro" id="IPR050515">
    <property type="entry name" value="Beta-lactam/transpept"/>
</dbReference>
<dbReference type="InterPro" id="IPR032710">
    <property type="entry name" value="NTF2-like_dom_sf"/>
</dbReference>
<sequence>MSRCIAVIMGSSCPLGAAARQRSVPLLARPGRGVTPGQRGPEDSLTVTPRVAKTARVSRTSRRMVPAALTLILLTGTAGCGALTQWGLPTEVTALEHGLESGNLAGLRTSNGTDPGADLNALTSGMDGVRPQVTPGRISVNGQKATVPLTYDWAFPAGTWHYDATATYSRTGGKWALDWAPTTVHPSLSATTRLVHRRTQATRGQILGHGGVPIVKERDTFTLGLDKSTIPADKVDDSARRIATALGIDQQRYLDRVHGAGAIAFVDALTIRADRAQVSPDFIATPGARIQKGVRQLAPTATFAQGVLGSVGTADANQAKASGGTILEGDPIGVGGLQQRYDAQLRGKPGDRVIIAPRDTPAGQSADPPAIFNATPTAGAALETTLDESTQTKAEQALSGVHGSAALVAVDTTSGALLAAATSPDDAANPTATFGRFAPGSTFKVVTSLALLRSGLTPDSALDCPPNVTVDGRTFTNYSEFPSRGLGRTTLRMAVSNSCNTAMIGQRDRITPQQLTDAAASLGLGKDHDAGFPAFYGSVPPPANPVGGAEALIGQGLVEASPMALAGVAASVAGGHTVVPYLLEAHRPTADAAPLTAQEATALQTIMQSVVTDGTASALRGTLTGAKTGTAEYGTDNPPKTHAWMIGYRDGVAVAAYVGDGTSGAASAGPLLKAFLGS</sequence>
<dbReference type="InterPro" id="IPR007887">
    <property type="entry name" value="MecA_N"/>
</dbReference>
<dbReference type="InterPro" id="IPR001460">
    <property type="entry name" value="PCN-bd_Tpept"/>
</dbReference>
<dbReference type="InterPro" id="IPR012338">
    <property type="entry name" value="Beta-lactam/transpept-like"/>
</dbReference>
<dbReference type="Pfam" id="PF00905">
    <property type="entry name" value="Transpeptidase"/>
    <property type="match status" value="1"/>
</dbReference>
<evidence type="ECO:0000313" key="14">
    <source>
        <dbReference type="Proteomes" id="UP000386847"/>
    </source>
</evidence>
<dbReference type="PROSITE" id="PS00337">
    <property type="entry name" value="BETA_LACTAMASE_D"/>
    <property type="match status" value="1"/>
</dbReference>
<dbReference type="KEGG" id="rain:Rai3103_08750"/>
<dbReference type="InterPro" id="IPR005311">
    <property type="entry name" value="PBP_dimer"/>
</dbReference>
<evidence type="ECO:0000256" key="1">
    <source>
        <dbReference type="ARBA" id="ARBA00004370"/>
    </source>
</evidence>
<protein>
    <recommendedName>
        <fullName evidence="4 9">Beta-lactamase</fullName>
        <ecNumber evidence="4 9">3.5.2.6</ecNumber>
    </recommendedName>
</protein>
<comment type="catalytic activity">
    <reaction evidence="9">
        <text>a beta-lactam + H2O = a substituted beta-amino acid</text>
        <dbReference type="Rhea" id="RHEA:20401"/>
        <dbReference type="ChEBI" id="CHEBI:15377"/>
        <dbReference type="ChEBI" id="CHEBI:35627"/>
        <dbReference type="ChEBI" id="CHEBI:140347"/>
        <dbReference type="EC" id="3.5.2.6"/>
    </reaction>
</comment>
<evidence type="ECO:0000259" key="12">
    <source>
        <dbReference type="Pfam" id="PF05223"/>
    </source>
</evidence>
<dbReference type="Pfam" id="PF03717">
    <property type="entry name" value="PBP_dimer"/>
    <property type="match status" value="1"/>
</dbReference>
<dbReference type="GO" id="GO:0005886">
    <property type="term" value="C:plasma membrane"/>
    <property type="evidence" value="ECO:0007669"/>
    <property type="project" value="TreeGrafter"/>
</dbReference>
<keyword evidence="6 9" id="KW-0378">Hydrolase</keyword>
<organism evidence="13 14">
    <name type="scientific">Raineyella fluvialis</name>
    <dbReference type="NCBI Taxonomy" id="2662261"/>
    <lineage>
        <taxon>Bacteria</taxon>
        <taxon>Bacillati</taxon>
        <taxon>Actinomycetota</taxon>
        <taxon>Actinomycetes</taxon>
        <taxon>Propionibacteriales</taxon>
        <taxon>Propionibacteriaceae</taxon>
        <taxon>Raineyella</taxon>
    </lineage>
</organism>
<comment type="similarity">
    <text evidence="3 9">Belongs to the class-D beta-lactamase family.</text>
</comment>
<dbReference type="GO" id="GO:0017001">
    <property type="term" value="P:antibiotic catabolic process"/>
    <property type="evidence" value="ECO:0007669"/>
    <property type="project" value="InterPro"/>
</dbReference>
<evidence type="ECO:0000259" key="11">
    <source>
        <dbReference type="Pfam" id="PF03717"/>
    </source>
</evidence>
<evidence type="ECO:0000256" key="3">
    <source>
        <dbReference type="ARBA" id="ARBA00007898"/>
    </source>
</evidence>
<evidence type="ECO:0000256" key="8">
    <source>
        <dbReference type="ARBA" id="ARBA00023251"/>
    </source>
</evidence>
<dbReference type="PANTHER" id="PTHR30627:SF24">
    <property type="entry name" value="PENICILLIN-BINDING PROTEIN 4B"/>
    <property type="match status" value="1"/>
</dbReference>
<name>A0A5Q2FF69_9ACTN</name>
<dbReference type="AlphaFoldDB" id="A0A5Q2FF69"/>
<comment type="similarity">
    <text evidence="2">Belongs to the transpeptidase family.</text>
</comment>
<keyword evidence="7" id="KW-0472">Membrane</keyword>
<dbReference type="Proteomes" id="UP000386847">
    <property type="component" value="Chromosome"/>
</dbReference>